<dbReference type="InterPro" id="IPR027417">
    <property type="entry name" value="P-loop_NTPase"/>
</dbReference>
<dbReference type="PANTHER" id="PTHR43820">
    <property type="entry name" value="HIGH-AFFINITY BRANCHED-CHAIN AMINO ACID TRANSPORT ATP-BINDING PROTEIN LIVF"/>
    <property type="match status" value="1"/>
</dbReference>
<dbReference type="GO" id="GO:0016887">
    <property type="term" value="F:ATP hydrolysis activity"/>
    <property type="evidence" value="ECO:0007669"/>
    <property type="project" value="InterPro"/>
</dbReference>
<keyword evidence="5" id="KW-0029">Amino-acid transport</keyword>
<evidence type="ECO:0000313" key="8">
    <source>
        <dbReference type="Proteomes" id="UP000265581"/>
    </source>
</evidence>
<dbReference type="Gene3D" id="3.40.50.300">
    <property type="entry name" value="P-loop containing nucleotide triphosphate hydrolases"/>
    <property type="match status" value="1"/>
</dbReference>
<dbReference type="Proteomes" id="UP000265581">
    <property type="component" value="Unassembled WGS sequence"/>
</dbReference>
<proteinExistence type="inferred from homology"/>
<dbReference type="GO" id="GO:0015658">
    <property type="term" value="F:branched-chain amino acid transmembrane transporter activity"/>
    <property type="evidence" value="ECO:0007669"/>
    <property type="project" value="TreeGrafter"/>
</dbReference>
<dbReference type="Pfam" id="PF00005">
    <property type="entry name" value="ABC_tran"/>
    <property type="match status" value="1"/>
</dbReference>
<evidence type="ECO:0000313" key="7">
    <source>
        <dbReference type="EMBL" id="REK73352.1"/>
    </source>
</evidence>
<sequence length="247" mass="27255">MLQVKDLSAGYGRMTVLRDVSLHVEPGQLSLLLGPNGAGKTTLLSTMAGLIKPQSGTVEAENDVISGWTPERVARHGVRLVMQGHRVFPETSVEDNIRLGQISVPRKQRRPEREIFDEAFGVFDILGQKRRQPARDLSGGQQQMLALVQAWVARPKYMLCDEPSMGLALSLVPEILAFLKRRTAEGMGVLLVEQSIDQPLRFADRVMVMRHGEIGFDRDIADVEGVEQITQQMLGQASAGSSTNDVR</sequence>
<feature type="domain" description="ABC transporter" evidence="6">
    <location>
        <begin position="2"/>
        <end position="236"/>
    </location>
</feature>
<evidence type="ECO:0000256" key="2">
    <source>
        <dbReference type="ARBA" id="ARBA00022448"/>
    </source>
</evidence>
<evidence type="ECO:0000256" key="5">
    <source>
        <dbReference type="ARBA" id="ARBA00022970"/>
    </source>
</evidence>
<comment type="caution">
    <text evidence="7">The sequence shown here is derived from an EMBL/GenBank/DDBJ whole genome shotgun (WGS) entry which is preliminary data.</text>
</comment>
<evidence type="ECO:0000256" key="1">
    <source>
        <dbReference type="ARBA" id="ARBA00005417"/>
    </source>
</evidence>
<organism evidence="7 8">
    <name type="scientific">Aeromicrobium endophyticum</name>
    <dbReference type="NCBI Taxonomy" id="2292704"/>
    <lineage>
        <taxon>Bacteria</taxon>
        <taxon>Bacillati</taxon>
        <taxon>Actinomycetota</taxon>
        <taxon>Actinomycetes</taxon>
        <taxon>Propionibacteriales</taxon>
        <taxon>Nocardioidaceae</taxon>
        <taxon>Aeromicrobium</taxon>
    </lineage>
</organism>
<dbReference type="EMBL" id="QUBR01000001">
    <property type="protein sequence ID" value="REK73352.1"/>
    <property type="molecule type" value="Genomic_DNA"/>
</dbReference>
<dbReference type="InterPro" id="IPR052156">
    <property type="entry name" value="BCAA_Transport_ATP-bd_LivF"/>
</dbReference>
<keyword evidence="4 7" id="KW-0067">ATP-binding</keyword>
<name>A0A371PBQ1_9ACTN</name>
<dbReference type="GO" id="GO:0015807">
    <property type="term" value="P:L-amino acid transport"/>
    <property type="evidence" value="ECO:0007669"/>
    <property type="project" value="TreeGrafter"/>
</dbReference>
<evidence type="ECO:0000256" key="3">
    <source>
        <dbReference type="ARBA" id="ARBA00022741"/>
    </source>
</evidence>
<dbReference type="AlphaFoldDB" id="A0A371PBQ1"/>
<keyword evidence="2" id="KW-0813">Transport</keyword>
<protein>
    <submittedName>
        <fullName evidence="7">ABC transporter ATP-binding protein</fullName>
    </submittedName>
</protein>
<dbReference type="PROSITE" id="PS50893">
    <property type="entry name" value="ABC_TRANSPORTER_2"/>
    <property type="match status" value="1"/>
</dbReference>
<dbReference type="SUPFAM" id="SSF52540">
    <property type="entry name" value="P-loop containing nucleoside triphosphate hydrolases"/>
    <property type="match status" value="1"/>
</dbReference>
<accession>A0A371PBQ1</accession>
<evidence type="ECO:0000256" key="4">
    <source>
        <dbReference type="ARBA" id="ARBA00022840"/>
    </source>
</evidence>
<dbReference type="InterPro" id="IPR003593">
    <property type="entry name" value="AAA+_ATPase"/>
</dbReference>
<dbReference type="InterPro" id="IPR017871">
    <property type="entry name" value="ABC_transporter-like_CS"/>
</dbReference>
<reference evidence="7 8" key="1">
    <citation type="submission" date="2018-08" db="EMBL/GenBank/DDBJ databases">
        <title>Aeromicrobium sp. M2KJ-4, whole genome shotgun sequence.</title>
        <authorList>
            <person name="Tuo L."/>
        </authorList>
    </citation>
    <scope>NUCLEOTIDE SEQUENCE [LARGE SCALE GENOMIC DNA]</scope>
    <source>
        <strain evidence="7 8">M2KJ-4</strain>
    </source>
</reference>
<gene>
    <name evidence="7" type="ORF">DX116_07310</name>
</gene>
<dbReference type="SMART" id="SM00382">
    <property type="entry name" value="AAA"/>
    <property type="match status" value="1"/>
</dbReference>
<keyword evidence="8" id="KW-1185">Reference proteome</keyword>
<dbReference type="PROSITE" id="PS00211">
    <property type="entry name" value="ABC_TRANSPORTER_1"/>
    <property type="match status" value="1"/>
</dbReference>
<keyword evidence="3" id="KW-0547">Nucleotide-binding</keyword>
<dbReference type="InterPro" id="IPR003439">
    <property type="entry name" value="ABC_transporter-like_ATP-bd"/>
</dbReference>
<dbReference type="GO" id="GO:0005524">
    <property type="term" value="F:ATP binding"/>
    <property type="evidence" value="ECO:0007669"/>
    <property type="project" value="UniProtKB-KW"/>
</dbReference>
<comment type="similarity">
    <text evidence="1">Belongs to the ABC transporter superfamily.</text>
</comment>
<dbReference type="PANTHER" id="PTHR43820:SF5">
    <property type="entry name" value="HIGH-AFFINITY BRANCHED-CHAIN AMINO ACID TRANSPORT ATP-BINDING PROTEIN"/>
    <property type="match status" value="1"/>
</dbReference>
<evidence type="ECO:0000259" key="6">
    <source>
        <dbReference type="PROSITE" id="PS50893"/>
    </source>
</evidence>